<dbReference type="InterPro" id="IPR003593">
    <property type="entry name" value="AAA+_ATPase"/>
</dbReference>
<proteinExistence type="predicted"/>
<dbReference type="AlphaFoldDB" id="A0A1A3N465"/>
<gene>
    <name evidence="6" type="ORF">A5636_00205</name>
</gene>
<name>A0A1A3N465_MYCAS</name>
<dbReference type="SMART" id="SM00382">
    <property type="entry name" value="AAA"/>
    <property type="match status" value="2"/>
</dbReference>
<keyword evidence="7" id="KW-1185">Reference proteome</keyword>
<keyword evidence="3" id="KW-0067">ATP-binding</keyword>
<dbReference type="InterPro" id="IPR050611">
    <property type="entry name" value="ABCF"/>
</dbReference>
<feature type="domain" description="ABC transporter" evidence="5">
    <location>
        <begin position="6"/>
        <end position="238"/>
    </location>
</feature>
<evidence type="ECO:0000259" key="5">
    <source>
        <dbReference type="PROSITE" id="PS50893"/>
    </source>
</evidence>
<dbReference type="CDD" id="cd03221">
    <property type="entry name" value="ABCF_EF-3"/>
    <property type="match status" value="1"/>
</dbReference>
<dbReference type="FunFam" id="3.40.50.300:FF:000597">
    <property type="entry name" value="ABC transporter ATP-binding protein"/>
    <property type="match status" value="1"/>
</dbReference>
<evidence type="ECO:0000256" key="3">
    <source>
        <dbReference type="ARBA" id="ARBA00022840"/>
    </source>
</evidence>
<evidence type="ECO:0000256" key="2">
    <source>
        <dbReference type="ARBA" id="ARBA00022741"/>
    </source>
</evidence>
<dbReference type="PANTHER" id="PTHR19211:SF6">
    <property type="entry name" value="BLL7188 PROTEIN"/>
    <property type="match status" value="1"/>
</dbReference>
<dbReference type="RefSeq" id="WP_065158748.1">
    <property type="nucleotide sequence ID" value="NZ_LZLQ01000078.1"/>
</dbReference>
<keyword evidence="1" id="KW-0677">Repeat</keyword>
<dbReference type="GO" id="GO:0016887">
    <property type="term" value="F:ATP hydrolysis activity"/>
    <property type="evidence" value="ECO:0007669"/>
    <property type="project" value="InterPro"/>
</dbReference>
<evidence type="ECO:0000256" key="1">
    <source>
        <dbReference type="ARBA" id="ARBA00022737"/>
    </source>
</evidence>
<dbReference type="SUPFAM" id="SSF52540">
    <property type="entry name" value="P-loop containing nucleoside triphosphate hydrolases"/>
    <property type="match status" value="2"/>
</dbReference>
<dbReference type="PANTHER" id="PTHR19211">
    <property type="entry name" value="ATP-BINDING TRANSPORT PROTEIN-RELATED"/>
    <property type="match status" value="1"/>
</dbReference>
<protein>
    <submittedName>
        <fullName evidence="6">ABC transporter</fullName>
    </submittedName>
</protein>
<dbReference type="OrthoDB" id="3239744at2"/>
<keyword evidence="2" id="KW-0547">Nucleotide-binding</keyword>
<comment type="caution">
    <text evidence="6">The sequence shown here is derived from an EMBL/GenBank/DDBJ whole genome shotgun (WGS) entry which is preliminary data.</text>
</comment>
<reference evidence="6 7" key="1">
    <citation type="submission" date="2016-06" db="EMBL/GenBank/DDBJ databases">
        <authorList>
            <person name="Kjaerup R.B."/>
            <person name="Dalgaard T.S."/>
            <person name="Juul-Madsen H.R."/>
        </authorList>
    </citation>
    <scope>NUCLEOTIDE SEQUENCE [LARGE SCALE GENOMIC DNA]</scope>
    <source>
        <strain evidence="6 7">1245139.5</strain>
    </source>
</reference>
<dbReference type="Proteomes" id="UP000093629">
    <property type="component" value="Unassembled WGS sequence"/>
</dbReference>
<dbReference type="GO" id="GO:0005524">
    <property type="term" value="F:ATP binding"/>
    <property type="evidence" value="ECO:0007669"/>
    <property type="project" value="UniProtKB-KW"/>
</dbReference>
<evidence type="ECO:0000313" key="7">
    <source>
        <dbReference type="Proteomes" id="UP000093629"/>
    </source>
</evidence>
<organism evidence="6 7">
    <name type="scientific">Mycobacterium asiaticum</name>
    <dbReference type="NCBI Taxonomy" id="1790"/>
    <lineage>
        <taxon>Bacteria</taxon>
        <taxon>Bacillati</taxon>
        <taxon>Actinomycetota</taxon>
        <taxon>Actinomycetes</taxon>
        <taxon>Mycobacteriales</taxon>
        <taxon>Mycobacteriaceae</taxon>
        <taxon>Mycobacterium</taxon>
    </lineage>
</organism>
<dbReference type="PROSITE" id="PS50893">
    <property type="entry name" value="ABC_TRANSPORTER_2"/>
    <property type="match status" value="1"/>
</dbReference>
<evidence type="ECO:0000313" key="6">
    <source>
        <dbReference type="EMBL" id="OBK15844.1"/>
    </source>
</evidence>
<feature type="compositionally biased region" description="Basic and acidic residues" evidence="4">
    <location>
        <begin position="249"/>
        <end position="263"/>
    </location>
</feature>
<evidence type="ECO:0000256" key="4">
    <source>
        <dbReference type="SAM" id="MobiDB-lite"/>
    </source>
</evidence>
<sequence length="549" mass="59174">MSSASIVCSNLSFSWPDGARVFEGLSCVFDVERTGLVAPNGAGKTTLLELIAGRHQPDGGSVSVRGSLGYLPQQLAYSADLTVADVLGVAPALAALEALTAGNVREEIFAAIGDDWDVADRVTVELDRLGLGHLELHRRLDSVSGGEIVTLGLAAQLLRRPEVLLLDEPTNNLDADGRDRLYRVLDDYAGCVVVASHDRLLLQRMDRIAELSVNGIRSYGGDYAFYEQALQHERGIAEQQLRSAELDLKRQQRDRQKARERAARRTGNAVRNRQQLGLPKALLDKREGSAQESAGRADQVHAARIEAAGVRVAEAGRALSEQAAIVVDLPETRVPPGRTVFSGAGIQVRLDGEPVFDAAGIDLTIQGPERVALTGANGVGKSTLLRAICGQIPAEGTCVVRGTVAYLPQRLDLLDTQLSVAENLAAFAPTMPETHRRTRLARFLFPGGRARQQVATLSGGELLRATLACLLSTEPPPQLLLLDEPTNNLDLPSLAQLQSALAAYQGAFIVVSHDQRFLEELNPDRWLQLSEGRLLGVSQRPNGRPPTAR</sequence>
<dbReference type="FunFam" id="3.40.50.300:FF:001320">
    <property type="entry name" value="Heme ABC transporter ATP-binding protein"/>
    <property type="match status" value="1"/>
</dbReference>
<dbReference type="Gene3D" id="3.40.50.300">
    <property type="entry name" value="P-loop containing nucleotide triphosphate hydrolases"/>
    <property type="match status" value="2"/>
</dbReference>
<accession>A0A1A3N465</accession>
<dbReference type="Pfam" id="PF00005">
    <property type="entry name" value="ABC_tran"/>
    <property type="match status" value="2"/>
</dbReference>
<dbReference type="InterPro" id="IPR027417">
    <property type="entry name" value="P-loop_NTPase"/>
</dbReference>
<dbReference type="EMBL" id="LZLQ01000078">
    <property type="protein sequence ID" value="OBK15844.1"/>
    <property type="molecule type" value="Genomic_DNA"/>
</dbReference>
<feature type="region of interest" description="Disordered" evidence="4">
    <location>
        <begin position="249"/>
        <end position="270"/>
    </location>
</feature>
<dbReference type="InterPro" id="IPR003439">
    <property type="entry name" value="ABC_transporter-like_ATP-bd"/>
</dbReference>